<dbReference type="SUPFAM" id="SSF55174">
    <property type="entry name" value="Alpha-L RNA-binding motif"/>
    <property type="match status" value="1"/>
</dbReference>
<dbReference type="InterPro" id="IPR002942">
    <property type="entry name" value="S4_RNA-bd"/>
</dbReference>
<evidence type="ECO:0000313" key="3">
    <source>
        <dbReference type="EMBL" id="SHI41228.1"/>
    </source>
</evidence>
<dbReference type="Pfam" id="PF01479">
    <property type="entry name" value="S4"/>
    <property type="match status" value="1"/>
</dbReference>
<dbReference type="PANTHER" id="PTHR13633">
    <property type="entry name" value="MITOCHONDRIAL TRANSCRIPTION RESCUE FACTOR 1"/>
    <property type="match status" value="1"/>
</dbReference>
<reference evidence="3 4" key="1">
    <citation type="submission" date="2016-11" db="EMBL/GenBank/DDBJ databases">
        <authorList>
            <person name="Varghese N."/>
            <person name="Submissions S."/>
        </authorList>
    </citation>
    <scope>NUCLEOTIDE SEQUENCE [LARGE SCALE GENOMIC DNA]</scope>
    <source>
        <strain evidence="3 4">DSM 15287</strain>
    </source>
</reference>
<organism evidence="3 4">
    <name type="scientific">Propionispora hippei DSM 15287</name>
    <dbReference type="NCBI Taxonomy" id="1123003"/>
    <lineage>
        <taxon>Bacteria</taxon>
        <taxon>Bacillati</taxon>
        <taxon>Bacillota</taxon>
        <taxon>Negativicutes</taxon>
        <taxon>Selenomonadales</taxon>
        <taxon>Sporomusaceae</taxon>
        <taxon>Propionispora</taxon>
    </lineage>
</organism>
<evidence type="ECO:0000259" key="2">
    <source>
        <dbReference type="SMART" id="SM00363"/>
    </source>
</evidence>
<dbReference type="AlphaFoldDB" id="A0A1M6AY33"/>
<evidence type="ECO:0000313" key="4">
    <source>
        <dbReference type="Proteomes" id="UP000322917"/>
    </source>
</evidence>
<dbReference type="RefSeq" id="WP_149733230.1">
    <property type="nucleotide sequence ID" value="NZ_FQZD01000004.1"/>
</dbReference>
<dbReference type="PROSITE" id="PS50889">
    <property type="entry name" value="S4"/>
    <property type="match status" value="1"/>
</dbReference>
<dbReference type="Gene3D" id="3.30.70.330">
    <property type="match status" value="1"/>
</dbReference>
<dbReference type="InterPro" id="IPR040591">
    <property type="entry name" value="RqcP2_RBD"/>
</dbReference>
<keyword evidence="1" id="KW-0694">RNA-binding</keyword>
<proteinExistence type="predicted"/>
<dbReference type="GO" id="GO:0003723">
    <property type="term" value="F:RNA binding"/>
    <property type="evidence" value="ECO:0007669"/>
    <property type="project" value="UniProtKB-KW"/>
</dbReference>
<accession>A0A1M6AY33</accession>
<dbReference type="InterPro" id="IPR012677">
    <property type="entry name" value="Nucleotide-bd_a/b_plait_sf"/>
</dbReference>
<dbReference type="Pfam" id="PF17774">
    <property type="entry name" value="YlmH_RBD"/>
    <property type="match status" value="1"/>
</dbReference>
<feature type="domain" description="RNA-binding S4" evidence="2">
    <location>
        <begin position="186"/>
        <end position="250"/>
    </location>
</feature>
<gene>
    <name evidence="3" type="ORF">SAMN02745170_00328</name>
</gene>
<dbReference type="Gene3D" id="3.30.1370.160">
    <property type="match status" value="1"/>
</dbReference>
<keyword evidence="4" id="KW-1185">Reference proteome</keyword>
<dbReference type="Gene3D" id="3.10.290.10">
    <property type="entry name" value="RNA-binding S4 domain"/>
    <property type="match status" value="1"/>
</dbReference>
<dbReference type="OrthoDB" id="9812787at2"/>
<name>A0A1M6AY33_9FIRM</name>
<dbReference type="InterPro" id="IPR036986">
    <property type="entry name" value="S4_RNA-bd_sf"/>
</dbReference>
<dbReference type="Proteomes" id="UP000322917">
    <property type="component" value="Unassembled WGS sequence"/>
</dbReference>
<protein>
    <submittedName>
        <fullName evidence="3">RNA-binding protein YlmH, contains S4-like domain</fullName>
    </submittedName>
</protein>
<dbReference type="EMBL" id="FQZD01000004">
    <property type="protein sequence ID" value="SHI41228.1"/>
    <property type="molecule type" value="Genomic_DNA"/>
</dbReference>
<dbReference type="CDD" id="cd00165">
    <property type="entry name" value="S4"/>
    <property type="match status" value="1"/>
</dbReference>
<evidence type="ECO:0000256" key="1">
    <source>
        <dbReference type="PROSITE-ProRule" id="PRU00182"/>
    </source>
</evidence>
<dbReference type="SMART" id="SM00363">
    <property type="entry name" value="S4"/>
    <property type="match status" value="1"/>
</dbReference>
<dbReference type="PANTHER" id="PTHR13633:SF3">
    <property type="entry name" value="MITOCHONDRIAL TRANSCRIPTION RESCUE FACTOR 1"/>
    <property type="match status" value="1"/>
</dbReference>
<sequence>MAEREKILRYYRASGDEAIAAQLLDLAENTLRSRKYKISDFLDPYGFTIAETIIAHYDGRLVLQALGGYEDAERNKAVFISNDYLGKVDSPIAALQISWDGRYDHLSHRDVLGALIGLGIKREVFGDILMQGEQCQIIVDRTLAAFVLENLSDVGSAKVSVAEIALTDIVAPEKKVKEIKTTVASLRLDVIAAAGFGVSRSRMADEIAADKIKVNWQSAKNSAQTVKQGDVLSMRGRGRVEVCEIIGQTKKGRTSIFLKRFI</sequence>